<dbReference type="Proteomes" id="UP000630923">
    <property type="component" value="Unassembled WGS sequence"/>
</dbReference>
<dbReference type="PROSITE" id="PS01317">
    <property type="entry name" value="SSRP"/>
    <property type="match status" value="1"/>
</dbReference>
<dbReference type="RefSeq" id="WP_191253687.1">
    <property type="nucleotide sequence ID" value="NZ_BNCI01000002.1"/>
</dbReference>
<dbReference type="PANTHER" id="PTHR30308">
    <property type="entry name" value="TMRNA-BINDING COMPONENT OF TRANS-TRANSLATION TAGGING COMPLEX"/>
    <property type="match status" value="1"/>
</dbReference>
<comment type="similarity">
    <text evidence="3">Belongs to the SmpB family.</text>
</comment>
<keyword evidence="1 3" id="KW-0963">Cytoplasm</keyword>
<reference evidence="5" key="2">
    <citation type="submission" date="2020-09" db="EMBL/GenBank/DDBJ databases">
        <authorList>
            <person name="Sun Q."/>
            <person name="Kim S."/>
        </authorList>
    </citation>
    <scope>NUCLEOTIDE SEQUENCE</scope>
    <source>
        <strain evidence="5">KCTC 42590</strain>
    </source>
</reference>
<dbReference type="InterPro" id="IPR023620">
    <property type="entry name" value="SmpB"/>
</dbReference>
<dbReference type="NCBIfam" id="NF003843">
    <property type="entry name" value="PRK05422.1"/>
    <property type="match status" value="1"/>
</dbReference>
<feature type="region of interest" description="Disordered" evidence="4">
    <location>
        <begin position="135"/>
        <end position="164"/>
    </location>
</feature>
<evidence type="ECO:0000313" key="5">
    <source>
        <dbReference type="EMBL" id="GHF29747.1"/>
    </source>
</evidence>
<evidence type="ECO:0000256" key="3">
    <source>
        <dbReference type="HAMAP-Rule" id="MF_00023"/>
    </source>
</evidence>
<dbReference type="HAMAP" id="MF_00023">
    <property type="entry name" value="SmpB"/>
    <property type="match status" value="1"/>
</dbReference>
<comment type="subcellular location">
    <subcellularLocation>
        <location evidence="3">Cytoplasm</location>
    </subcellularLocation>
    <text evidence="3">The tmRNA-SmpB complex associates with stalled 70S ribosomes.</text>
</comment>
<dbReference type="Pfam" id="PF01668">
    <property type="entry name" value="SmpB"/>
    <property type="match status" value="1"/>
</dbReference>
<dbReference type="GO" id="GO:0003723">
    <property type="term" value="F:RNA binding"/>
    <property type="evidence" value="ECO:0007669"/>
    <property type="project" value="UniProtKB-UniRule"/>
</dbReference>
<dbReference type="GO" id="GO:0070929">
    <property type="term" value="P:trans-translation"/>
    <property type="evidence" value="ECO:0007669"/>
    <property type="project" value="UniProtKB-UniRule"/>
</dbReference>
<dbReference type="Gene3D" id="2.40.280.10">
    <property type="match status" value="1"/>
</dbReference>
<dbReference type="InterPro" id="IPR000037">
    <property type="entry name" value="SsrA-bd_prot"/>
</dbReference>
<sequence>MAGKNKNKNKKSAFGARIAADNRKARHLYAIEDEYEAGIVLTGTEVKSLRTGQANITEAYAEVKDGEAWLVNAYIPELLYGNRFNHQPRRPRKLLMHRREINRVGGAVQRDGMTLVPLRIFFNDQGRAKVMLGLGKGKKHHDKREDQKQRDWQRQKSRLMKDFA</sequence>
<dbReference type="NCBIfam" id="TIGR00086">
    <property type="entry name" value="smpB"/>
    <property type="match status" value="1"/>
</dbReference>
<reference evidence="5" key="1">
    <citation type="journal article" date="2014" name="Int. J. Syst. Evol. Microbiol.">
        <title>Complete genome sequence of Corynebacterium casei LMG S-19264T (=DSM 44701T), isolated from a smear-ripened cheese.</title>
        <authorList>
            <consortium name="US DOE Joint Genome Institute (JGI-PGF)"/>
            <person name="Walter F."/>
            <person name="Albersmeier A."/>
            <person name="Kalinowski J."/>
            <person name="Ruckert C."/>
        </authorList>
    </citation>
    <scope>NUCLEOTIDE SEQUENCE</scope>
    <source>
        <strain evidence="5">KCTC 42590</strain>
    </source>
</reference>
<dbReference type="PANTHER" id="PTHR30308:SF2">
    <property type="entry name" value="SSRA-BINDING PROTEIN"/>
    <property type="match status" value="1"/>
</dbReference>
<feature type="compositionally biased region" description="Basic and acidic residues" evidence="4">
    <location>
        <begin position="143"/>
        <end position="164"/>
    </location>
</feature>
<dbReference type="GO" id="GO:0070930">
    <property type="term" value="P:trans-translation-dependent protein tagging"/>
    <property type="evidence" value="ECO:0007669"/>
    <property type="project" value="TreeGrafter"/>
</dbReference>
<name>A0A919EAA9_9PROT</name>
<gene>
    <name evidence="3 5" type="primary">smpB</name>
    <name evidence="5" type="ORF">GCM10017044_26270</name>
</gene>
<evidence type="ECO:0000256" key="2">
    <source>
        <dbReference type="ARBA" id="ARBA00022884"/>
    </source>
</evidence>
<keyword evidence="2 3" id="KW-0694">RNA-binding</keyword>
<proteinExistence type="inferred from homology"/>
<dbReference type="SUPFAM" id="SSF74982">
    <property type="entry name" value="Small protein B (SmpB)"/>
    <property type="match status" value="1"/>
</dbReference>
<comment type="function">
    <text evidence="3">Required for rescue of stalled ribosomes mediated by trans-translation. Binds to transfer-messenger RNA (tmRNA), required for stable association of tmRNA with ribosomes. tmRNA and SmpB together mimic tRNA shape, replacing the anticodon stem-loop with SmpB. tmRNA is encoded by the ssrA gene; the 2 termini fold to resemble tRNA(Ala) and it encodes a 'tag peptide', a short internal open reading frame. During trans-translation Ala-aminoacylated tmRNA acts like a tRNA, entering the A-site of stalled ribosomes, displacing the stalled mRNA. The ribosome then switches to translate the ORF on the tmRNA; the nascent peptide is terminated with the 'tag peptide' encoded by the tmRNA and targeted for degradation. The ribosome is freed to recommence translation, which seems to be the essential function of trans-translation.</text>
</comment>
<protein>
    <recommendedName>
        <fullName evidence="3">SsrA-binding protein</fullName>
    </recommendedName>
    <alternativeName>
        <fullName evidence="3">Small protein B</fullName>
    </alternativeName>
</protein>
<accession>A0A919EAA9</accession>
<dbReference type="GO" id="GO:0005829">
    <property type="term" value="C:cytosol"/>
    <property type="evidence" value="ECO:0007669"/>
    <property type="project" value="TreeGrafter"/>
</dbReference>
<evidence type="ECO:0000313" key="6">
    <source>
        <dbReference type="Proteomes" id="UP000630923"/>
    </source>
</evidence>
<dbReference type="EMBL" id="BNCI01000002">
    <property type="protein sequence ID" value="GHF29747.1"/>
    <property type="molecule type" value="Genomic_DNA"/>
</dbReference>
<dbReference type="CDD" id="cd09294">
    <property type="entry name" value="SmpB"/>
    <property type="match status" value="1"/>
</dbReference>
<keyword evidence="6" id="KW-1185">Reference proteome</keyword>
<evidence type="ECO:0000256" key="1">
    <source>
        <dbReference type="ARBA" id="ARBA00022490"/>
    </source>
</evidence>
<dbReference type="InterPro" id="IPR020081">
    <property type="entry name" value="SsrA-bd_prot_CS"/>
</dbReference>
<organism evidence="5 6">
    <name type="scientific">Kordiimonas sediminis</name>
    <dbReference type="NCBI Taxonomy" id="1735581"/>
    <lineage>
        <taxon>Bacteria</taxon>
        <taxon>Pseudomonadati</taxon>
        <taxon>Pseudomonadota</taxon>
        <taxon>Alphaproteobacteria</taxon>
        <taxon>Kordiimonadales</taxon>
        <taxon>Kordiimonadaceae</taxon>
        <taxon>Kordiimonas</taxon>
    </lineage>
</organism>
<evidence type="ECO:0000256" key="4">
    <source>
        <dbReference type="SAM" id="MobiDB-lite"/>
    </source>
</evidence>
<dbReference type="AlphaFoldDB" id="A0A919EAA9"/>
<comment type="caution">
    <text evidence="5">The sequence shown here is derived from an EMBL/GenBank/DDBJ whole genome shotgun (WGS) entry which is preliminary data.</text>
</comment>